<dbReference type="Proteomes" id="UP000006753">
    <property type="component" value="Unassembled WGS sequence"/>
</dbReference>
<feature type="region of interest" description="Disordered" evidence="1">
    <location>
        <begin position="184"/>
        <end position="226"/>
    </location>
</feature>
<dbReference type="EMBL" id="JH921438">
    <property type="protein sequence ID" value="EKD16846.1"/>
    <property type="molecule type" value="Genomic_DNA"/>
</dbReference>
<reference evidence="2 3" key="1">
    <citation type="journal article" date="2012" name="BMC Genomics">
        <title>Sequencing the genome of Marssonina brunnea reveals fungus-poplar co-evolution.</title>
        <authorList>
            <person name="Zhu S."/>
            <person name="Cao Y.-Z."/>
            <person name="Jiang C."/>
            <person name="Tan B.-Y."/>
            <person name="Wang Z."/>
            <person name="Feng S."/>
            <person name="Zhang L."/>
            <person name="Su X.-H."/>
            <person name="Brejova B."/>
            <person name="Vinar T."/>
            <person name="Xu M."/>
            <person name="Wang M.-X."/>
            <person name="Zhang S.-G."/>
            <person name="Huang M.-R."/>
            <person name="Wu R."/>
            <person name="Zhou Y."/>
        </authorList>
    </citation>
    <scope>NUCLEOTIDE SEQUENCE [LARGE SCALE GENOMIC DNA]</scope>
    <source>
        <strain evidence="2 3">MB_m1</strain>
    </source>
</reference>
<organism evidence="2 3">
    <name type="scientific">Marssonina brunnea f. sp. multigermtubi (strain MB_m1)</name>
    <name type="common">Marssonina leaf spot fungus</name>
    <dbReference type="NCBI Taxonomy" id="1072389"/>
    <lineage>
        <taxon>Eukaryota</taxon>
        <taxon>Fungi</taxon>
        <taxon>Dikarya</taxon>
        <taxon>Ascomycota</taxon>
        <taxon>Pezizomycotina</taxon>
        <taxon>Leotiomycetes</taxon>
        <taxon>Helotiales</taxon>
        <taxon>Drepanopezizaceae</taxon>
        <taxon>Drepanopeziza</taxon>
    </lineage>
</organism>
<sequence length="226" mass="25309">MGLDVATSGAPKVATTSPIGDVRPLKLRRQVPLLNRQSLFVVVRGPCRGRTLPIKAAFPPGVIPPKLPKAWKSLRTRASLISRKRLSIEYEFFSIVGIVVGMVSNKGAAVVLTTTYRQACDRMSRTPYHEPDHPTSTDQPACRESRSYRKSYRSIRTLLPDSTNAISPTFLASDFCPMMQARAQTPKSFDPDEVPTSPSIQRHRTSKTRSSRNWIQDQSNKRMNKN</sequence>
<dbReference type="AlphaFoldDB" id="K1WUV2"/>
<dbReference type="HOGENOM" id="CLU_1224998_0_0_1"/>
<gene>
    <name evidence="2" type="ORF">MBM_05315</name>
</gene>
<accession>K1WUV2</accession>
<name>K1WUV2_MARBU</name>
<protein>
    <submittedName>
        <fullName evidence="2">Uncharacterized protein</fullName>
    </submittedName>
</protein>
<evidence type="ECO:0000313" key="3">
    <source>
        <dbReference type="Proteomes" id="UP000006753"/>
    </source>
</evidence>
<dbReference type="InParanoid" id="K1WUV2"/>
<evidence type="ECO:0000256" key="1">
    <source>
        <dbReference type="SAM" id="MobiDB-lite"/>
    </source>
</evidence>
<keyword evidence="3" id="KW-1185">Reference proteome</keyword>
<feature type="compositionally biased region" description="Basic residues" evidence="1">
    <location>
        <begin position="201"/>
        <end position="210"/>
    </location>
</feature>
<dbReference type="KEGG" id="mbe:MBM_05315"/>
<evidence type="ECO:0000313" key="2">
    <source>
        <dbReference type="EMBL" id="EKD16846.1"/>
    </source>
</evidence>
<proteinExistence type="predicted"/>
<feature type="region of interest" description="Disordered" evidence="1">
    <location>
        <begin position="124"/>
        <end position="146"/>
    </location>
</feature>